<reference evidence="1 2" key="1">
    <citation type="submission" date="2019-07" db="EMBL/GenBank/DDBJ databases">
        <title>The pathways for chlorine oxyanion respiration interact through the shared metabolite chlorate.</title>
        <authorList>
            <person name="Barnum T.P."/>
            <person name="Cheng Y."/>
            <person name="Hill K.A."/>
            <person name="Lucas L.N."/>
            <person name="Carlson H.K."/>
            <person name="Coates J.D."/>
        </authorList>
    </citation>
    <scope>NUCLEOTIDE SEQUENCE [LARGE SCALE GENOMIC DNA]</scope>
    <source>
        <strain evidence="1 2">SFB-1</strain>
    </source>
</reference>
<dbReference type="AlphaFoldDB" id="A0A557REI1"/>
<name>A0A557REI1_9RHOO</name>
<organism evidence="1 2">
    <name type="scientific">Denitromonas halophila</name>
    <dbReference type="NCBI Taxonomy" id="1629404"/>
    <lineage>
        <taxon>Bacteria</taxon>
        <taxon>Pseudomonadati</taxon>
        <taxon>Pseudomonadota</taxon>
        <taxon>Betaproteobacteria</taxon>
        <taxon>Rhodocyclales</taxon>
        <taxon>Zoogloeaceae</taxon>
        <taxon>Denitromonas</taxon>
    </lineage>
</organism>
<proteinExistence type="predicted"/>
<accession>A0A557REI1</accession>
<dbReference type="Proteomes" id="UP000318349">
    <property type="component" value="Unassembled WGS sequence"/>
</dbReference>
<evidence type="ECO:0000313" key="1">
    <source>
        <dbReference type="EMBL" id="TVO75415.1"/>
    </source>
</evidence>
<dbReference type="EMBL" id="VMNI01000013">
    <property type="protein sequence ID" value="TVO75415.1"/>
    <property type="molecule type" value="Genomic_DNA"/>
</dbReference>
<evidence type="ECO:0000313" key="2">
    <source>
        <dbReference type="Proteomes" id="UP000318349"/>
    </source>
</evidence>
<gene>
    <name evidence="1" type="ORF">FHP89_13765</name>
</gene>
<sequence length="135" mass="15119">MDTTDFNRFLDHARAKATPQRLYLVFAEKEYATEAEIAAGEATASSYSIRPLMYADKALSALGDFDELLAESLENGQAWDLVYVSASDDEKLSADFVEERLEVMVKLIQQGEGARFVIFDQLGAIYRLDKLSTVH</sequence>
<protein>
    <submittedName>
        <fullName evidence="1">Uncharacterized protein</fullName>
    </submittedName>
</protein>
<comment type="caution">
    <text evidence="1">The sequence shown here is derived from an EMBL/GenBank/DDBJ whole genome shotgun (WGS) entry which is preliminary data.</text>
</comment>